<dbReference type="Proteomes" id="UP001248067">
    <property type="component" value="Unassembled WGS sequence"/>
</dbReference>
<reference evidence="1 2" key="1">
    <citation type="submission" date="2019-06" db="EMBL/GenBank/DDBJ databases">
        <title>Evolution of Burkholderia multivorans in the lungs of Cystic Fibrosis patients.</title>
        <authorList>
            <person name="Moreira L.M."/>
        </authorList>
    </citation>
    <scope>NUCLEOTIDE SEQUENCE [LARGE SCALE GENOMIC DNA]</scope>
    <source>
        <strain evidence="1 2">VC13239</strain>
    </source>
</reference>
<evidence type="ECO:0000313" key="1">
    <source>
        <dbReference type="EMBL" id="MDR8756667.1"/>
    </source>
</evidence>
<dbReference type="EMBL" id="VJSY01000045">
    <property type="protein sequence ID" value="MDR8756667.1"/>
    <property type="molecule type" value="Genomic_DNA"/>
</dbReference>
<evidence type="ECO:0000313" key="2">
    <source>
        <dbReference type="Proteomes" id="UP001248067"/>
    </source>
</evidence>
<organism evidence="1 2">
    <name type="scientific">Burkholderia pseudomultivorans</name>
    <dbReference type="NCBI Taxonomy" id="1207504"/>
    <lineage>
        <taxon>Bacteria</taxon>
        <taxon>Pseudomonadati</taxon>
        <taxon>Pseudomonadota</taxon>
        <taxon>Betaproteobacteria</taxon>
        <taxon>Burkholderiales</taxon>
        <taxon>Burkholderiaceae</taxon>
        <taxon>Burkholderia</taxon>
        <taxon>Burkholderia cepacia complex</taxon>
    </lineage>
</organism>
<protein>
    <submittedName>
        <fullName evidence="1">Uncharacterized protein</fullName>
    </submittedName>
</protein>
<accession>A0ABU2E9V8</accession>
<sequence>MIMIGSFEGVVGNKEAMDTMPAANAVAWLGPP</sequence>
<proteinExistence type="predicted"/>
<gene>
    <name evidence="1" type="ORF">FEQ00_05105</name>
</gene>
<name>A0ABU2E9V8_9BURK</name>
<keyword evidence="2" id="KW-1185">Reference proteome</keyword>
<comment type="caution">
    <text evidence="1">The sequence shown here is derived from an EMBL/GenBank/DDBJ whole genome shotgun (WGS) entry which is preliminary data.</text>
</comment>